<comment type="caution">
    <text evidence="2">The sequence shown here is derived from an EMBL/GenBank/DDBJ whole genome shotgun (WGS) entry which is preliminary data.</text>
</comment>
<dbReference type="AlphaFoldDB" id="A0A7J9CWM9"/>
<feature type="region of interest" description="Disordered" evidence="1">
    <location>
        <begin position="74"/>
        <end position="104"/>
    </location>
</feature>
<evidence type="ECO:0000256" key="1">
    <source>
        <dbReference type="SAM" id="MobiDB-lite"/>
    </source>
</evidence>
<dbReference type="OrthoDB" id="413361at2759"/>
<dbReference type="PANTHER" id="PTHR47481">
    <property type="match status" value="1"/>
</dbReference>
<evidence type="ECO:0000313" key="2">
    <source>
        <dbReference type="EMBL" id="MBA0752853.1"/>
    </source>
</evidence>
<keyword evidence="3" id="KW-1185">Reference proteome</keyword>
<proteinExistence type="predicted"/>
<evidence type="ECO:0000313" key="3">
    <source>
        <dbReference type="Proteomes" id="UP000593579"/>
    </source>
</evidence>
<reference evidence="2 3" key="1">
    <citation type="journal article" date="2019" name="Genome Biol. Evol.">
        <title>Insights into the evolution of the New World diploid cottons (Gossypium, subgenus Houzingenia) based on genome sequencing.</title>
        <authorList>
            <person name="Grover C.E."/>
            <person name="Arick M.A. 2nd"/>
            <person name="Thrash A."/>
            <person name="Conover J.L."/>
            <person name="Sanders W.S."/>
            <person name="Peterson D.G."/>
            <person name="Frelichowski J.E."/>
            <person name="Scheffler J.A."/>
            <person name="Scheffler B.E."/>
            <person name="Wendel J.F."/>
        </authorList>
    </citation>
    <scope>NUCLEOTIDE SEQUENCE [LARGE SCALE GENOMIC DNA]</scope>
    <source>
        <strain evidence="2">5</strain>
        <tissue evidence="2">Leaf</tissue>
    </source>
</reference>
<organism evidence="2 3">
    <name type="scientific">Gossypium gossypioides</name>
    <name type="common">Mexican cotton</name>
    <name type="synonym">Selera gossypioides</name>
    <dbReference type="NCBI Taxonomy" id="34282"/>
    <lineage>
        <taxon>Eukaryota</taxon>
        <taxon>Viridiplantae</taxon>
        <taxon>Streptophyta</taxon>
        <taxon>Embryophyta</taxon>
        <taxon>Tracheophyta</taxon>
        <taxon>Spermatophyta</taxon>
        <taxon>Magnoliopsida</taxon>
        <taxon>eudicotyledons</taxon>
        <taxon>Gunneridae</taxon>
        <taxon>Pentapetalae</taxon>
        <taxon>rosids</taxon>
        <taxon>malvids</taxon>
        <taxon>Malvales</taxon>
        <taxon>Malvaceae</taxon>
        <taxon>Malvoideae</taxon>
        <taxon>Gossypium</taxon>
    </lineage>
</organism>
<accession>A0A7J9CWM9</accession>
<gene>
    <name evidence="2" type="ORF">Gogos_005583</name>
</gene>
<sequence length="104" mass="11363">MHYRSLLNNFKKNDLSMSAYLVGIKHLCDSLASCNQHASLAEQQSVIVNGLPPEFDHIIQIFANLAMTNRSTPSLPAYTSHPPPQSFSSNQATGFSCGRGRGRA</sequence>
<dbReference type="EMBL" id="JABEZY010000035">
    <property type="protein sequence ID" value="MBA0752853.1"/>
    <property type="molecule type" value="Genomic_DNA"/>
</dbReference>
<dbReference type="PANTHER" id="PTHR47481:SF30">
    <property type="entry name" value="CCHC-TYPE DOMAIN-CONTAINING PROTEIN"/>
    <property type="match status" value="1"/>
</dbReference>
<evidence type="ECO:0008006" key="4">
    <source>
        <dbReference type="Google" id="ProtNLM"/>
    </source>
</evidence>
<name>A0A7J9CWM9_GOSGO</name>
<dbReference type="Proteomes" id="UP000593579">
    <property type="component" value="Unassembled WGS sequence"/>
</dbReference>
<protein>
    <recommendedName>
        <fullName evidence="4">Retrotransposon gag domain-containing protein</fullName>
    </recommendedName>
</protein>